<feature type="domain" description="Leucine-binding protein" evidence="3">
    <location>
        <begin position="73"/>
        <end position="435"/>
    </location>
</feature>
<accession>A0A7C5LCC6</accession>
<gene>
    <name evidence="4" type="ORF">ENM11_03895</name>
</gene>
<dbReference type="Pfam" id="PF13458">
    <property type="entry name" value="Peripla_BP_6"/>
    <property type="match status" value="1"/>
</dbReference>
<dbReference type="PANTHER" id="PTHR30483">
    <property type="entry name" value="LEUCINE-SPECIFIC-BINDING PROTEIN"/>
    <property type="match status" value="1"/>
</dbReference>
<feature type="transmembrane region" description="Helical" evidence="2">
    <location>
        <begin position="40"/>
        <end position="62"/>
    </location>
</feature>
<proteinExistence type="predicted"/>
<evidence type="ECO:0000259" key="3">
    <source>
        <dbReference type="Pfam" id="PF13458"/>
    </source>
</evidence>
<reference evidence="4" key="1">
    <citation type="journal article" date="2020" name="mSystems">
        <title>Genome- and Community-Level Interaction Insights into Carbon Utilization and Element Cycling Functions of Hydrothermarchaeota in Hydrothermal Sediment.</title>
        <authorList>
            <person name="Zhou Z."/>
            <person name="Liu Y."/>
            <person name="Xu W."/>
            <person name="Pan J."/>
            <person name="Luo Z.H."/>
            <person name="Li M."/>
        </authorList>
    </citation>
    <scope>NUCLEOTIDE SEQUENCE [LARGE SCALE GENOMIC DNA]</scope>
    <source>
        <strain evidence="4">SpSt-1056</strain>
    </source>
</reference>
<dbReference type="InterPro" id="IPR051010">
    <property type="entry name" value="BCAA_transport"/>
</dbReference>
<organism evidence="4">
    <name type="scientific">Caldiarchaeum subterraneum</name>
    <dbReference type="NCBI Taxonomy" id="311458"/>
    <lineage>
        <taxon>Archaea</taxon>
        <taxon>Nitrososphaerota</taxon>
        <taxon>Candidatus Caldarchaeales</taxon>
        <taxon>Candidatus Caldarchaeaceae</taxon>
        <taxon>Candidatus Caldarchaeum</taxon>
    </lineage>
</organism>
<evidence type="ECO:0000256" key="2">
    <source>
        <dbReference type="SAM" id="Phobius"/>
    </source>
</evidence>
<dbReference type="Gene3D" id="3.40.50.2300">
    <property type="match status" value="2"/>
</dbReference>
<evidence type="ECO:0000313" key="4">
    <source>
        <dbReference type="EMBL" id="HHK68281.1"/>
    </source>
</evidence>
<dbReference type="EMBL" id="DRWN01000028">
    <property type="protein sequence ID" value="HHK68281.1"/>
    <property type="molecule type" value="Genomic_DNA"/>
</dbReference>
<comment type="caution">
    <text evidence="4">The sequence shown here is derived from an EMBL/GenBank/DDBJ whole genome shotgun (WGS) entry which is preliminary data.</text>
</comment>
<evidence type="ECO:0000256" key="1">
    <source>
        <dbReference type="ARBA" id="ARBA00022729"/>
    </source>
</evidence>
<sequence>MVSKLGRKSVSRSRNRVVKYRLTSKYYMDGKISAITRAQALVVIAVVVIAAVAGVGLLTIGIPGAGRTPQISEVRIGLVEPLSGAYAVFGNEAKQAAELIVDEINSKGGISSLGGAKLRLFVEDSKSTADGARLAAEKLVNVDKVNVIIGAFISAHTLTMLDVTEPKKILIMADALVDYLTARGFKYIVRLPPKASVHGATSVDFAVELFKQNGMKIERPVIVHFDGLFGEVTADGIYTRLRDLGIKVVDRIKYPTDITDMSPIIERIRQANPDIVFVVPYYADSVLFAKAVKTLGLKVKFIAGAGGTGLSDPESIKAAGDATEYITNTYSYDPFLPTTYNKQLVQNFQNKYGKLPTEAAGIIFYTLWTLKEALELSGKKFPDNPLSGDSLMQALSELDLRSGPAAETYPSGRIKIGPTGDNIYAQAVVLQVQNGKPVLVYPFEKASAKTLFPRP</sequence>
<name>A0A7C5LCC6_CALS0</name>
<dbReference type="InterPro" id="IPR028081">
    <property type="entry name" value="Leu-bd"/>
</dbReference>
<dbReference type="InterPro" id="IPR028082">
    <property type="entry name" value="Peripla_BP_I"/>
</dbReference>
<keyword evidence="1" id="KW-0732">Signal</keyword>
<keyword evidence="2" id="KW-1133">Transmembrane helix</keyword>
<dbReference type="SUPFAM" id="SSF53822">
    <property type="entry name" value="Periplasmic binding protein-like I"/>
    <property type="match status" value="1"/>
</dbReference>
<keyword evidence="2" id="KW-0472">Membrane</keyword>
<dbReference type="CDD" id="cd06340">
    <property type="entry name" value="PBP1_ABC_ligand_binding-like"/>
    <property type="match status" value="1"/>
</dbReference>
<protein>
    <recommendedName>
        <fullName evidence="3">Leucine-binding protein domain-containing protein</fullName>
    </recommendedName>
</protein>
<keyword evidence="2" id="KW-0812">Transmembrane</keyword>
<dbReference type="AlphaFoldDB" id="A0A7C5LCC6"/>